<dbReference type="RefSeq" id="WP_254158440.1">
    <property type="nucleotide sequence ID" value="NZ_CP100355.1"/>
</dbReference>
<dbReference type="InterPro" id="IPR036873">
    <property type="entry name" value="Rhodanese-like_dom_sf"/>
</dbReference>
<dbReference type="PROSITE" id="PS00380">
    <property type="entry name" value="RHODANESE_1"/>
    <property type="match status" value="1"/>
</dbReference>
<keyword evidence="1" id="KW-0677">Repeat</keyword>
<evidence type="ECO:0000313" key="4">
    <source>
        <dbReference type="Proteomes" id="UP001056855"/>
    </source>
</evidence>
<sequence>MSETIVASVDWLEDHREDPSVRLLDVRDAWEFDGIGHLPEAVNVPFDEFRDRESDDPGTLPGQSVVESLLGSAGVESAETVVVYDDTYGVFAARVLVTLQLYGHDDVRLLETDYSGWAREHETSQESTAFEETVYEARPLDPDHNHEPDHNRDTSPLVDAETIEAVLEEPDSNDHVLVDTREREEFETGHLPGAVRFDWRSTVDEDRRRLKPRDDLEELFADHGITPDKRVILYCNTARRISHTYVVLRWLGFERVGFYEGSLTEWEARDGVIERGASG</sequence>
<dbReference type="GeneID" id="73288613"/>
<evidence type="ECO:0000259" key="2">
    <source>
        <dbReference type="PROSITE" id="PS50206"/>
    </source>
</evidence>
<accession>A0A9E7N8V7</accession>
<dbReference type="InterPro" id="IPR001307">
    <property type="entry name" value="Thiosulphate_STrfase_CS"/>
</dbReference>
<dbReference type="InterPro" id="IPR051126">
    <property type="entry name" value="Thiosulfate_sulfurtransferase"/>
</dbReference>
<dbReference type="PROSITE" id="PS50206">
    <property type="entry name" value="RHODANESE_3"/>
    <property type="match status" value="2"/>
</dbReference>
<evidence type="ECO:0000256" key="1">
    <source>
        <dbReference type="ARBA" id="ARBA00022737"/>
    </source>
</evidence>
<evidence type="ECO:0000313" key="3">
    <source>
        <dbReference type="EMBL" id="UTF53924.1"/>
    </source>
</evidence>
<organism evidence="3 4">
    <name type="scientific">Natronosalvus rutilus</name>
    <dbReference type="NCBI Taxonomy" id="2953753"/>
    <lineage>
        <taxon>Archaea</taxon>
        <taxon>Methanobacteriati</taxon>
        <taxon>Methanobacteriota</taxon>
        <taxon>Stenosarchaea group</taxon>
        <taxon>Halobacteria</taxon>
        <taxon>Halobacteriales</taxon>
        <taxon>Natrialbaceae</taxon>
        <taxon>Natronosalvus</taxon>
    </lineage>
</organism>
<dbReference type="EMBL" id="CP100355">
    <property type="protein sequence ID" value="UTF53924.1"/>
    <property type="molecule type" value="Genomic_DNA"/>
</dbReference>
<dbReference type="CDD" id="cd01449">
    <property type="entry name" value="TST_Repeat_2"/>
    <property type="match status" value="1"/>
</dbReference>
<gene>
    <name evidence="3" type="ORF">NGM29_01165</name>
</gene>
<dbReference type="Pfam" id="PF00581">
    <property type="entry name" value="Rhodanese"/>
    <property type="match status" value="2"/>
</dbReference>
<name>A0A9E7N8V7_9EURY</name>
<dbReference type="AlphaFoldDB" id="A0A9E7N8V7"/>
<dbReference type="SMART" id="SM00450">
    <property type="entry name" value="RHOD"/>
    <property type="match status" value="2"/>
</dbReference>
<dbReference type="InterPro" id="IPR001763">
    <property type="entry name" value="Rhodanese-like_dom"/>
</dbReference>
<feature type="domain" description="Rhodanese" evidence="2">
    <location>
        <begin position="17"/>
        <end position="126"/>
    </location>
</feature>
<dbReference type="KEGG" id="sawl:NGM29_01165"/>
<feature type="domain" description="Rhodanese" evidence="2">
    <location>
        <begin position="171"/>
        <end position="275"/>
    </location>
</feature>
<dbReference type="PANTHER" id="PTHR43855">
    <property type="entry name" value="THIOSULFATE SULFURTRANSFERASE"/>
    <property type="match status" value="1"/>
</dbReference>
<protein>
    <submittedName>
        <fullName evidence="3">Sulfurtransferase</fullName>
    </submittedName>
</protein>
<keyword evidence="4" id="KW-1185">Reference proteome</keyword>
<dbReference type="SUPFAM" id="SSF52821">
    <property type="entry name" value="Rhodanese/Cell cycle control phosphatase"/>
    <property type="match status" value="2"/>
</dbReference>
<dbReference type="CDD" id="cd01448">
    <property type="entry name" value="TST_Repeat_1"/>
    <property type="match status" value="1"/>
</dbReference>
<reference evidence="3" key="1">
    <citation type="submission" date="2022-06" db="EMBL/GenBank/DDBJ databases">
        <title>Diverse halophilic archaea isolated from saline environments.</title>
        <authorList>
            <person name="Cui H.-L."/>
        </authorList>
    </citation>
    <scope>NUCLEOTIDE SEQUENCE</scope>
    <source>
        <strain evidence="3">WLHS1</strain>
    </source>
</reference>
<dbReference type="GO" id="GO:0004792">
    <property type="term" value="F:thiosulfate-cyanide sulfurtransferase activity"/>
    <property type="evidence" value="ECO:0007669"/>
    <property type="project" value="InterPro"/>
</dbReference>
<dbReference type="Gene3D" id="3.40.250.10">
    <property type="entry name" value="Rhodanese-like domain"/>
    <property type="match status" value="2"/>
</dbReference>
<dbReference type="PANTHER" id="PTHR43855:SF1">
    <property type="entry name" value="THIOSULFATE SULFURTRANSFERASE"/>
    <property type="match status" value="1"/>
</dbReference>
<proteinExistence type="predicted"/>
<dbReference type="Proteomes" id="UP001056855">
    <property type="component" value="Chromosome"/>
</dbReference>